<dbReference type="AlphaFoldDB" id="G5R146"/>
<evidence type="ECO:0000256" key="1">
    <source>
        <dbReference type="SAM" id="SignalP"/>
    </source>
</evidence>
<dbReference type="BioCyc" id="SENT913082:G120J-972-MONOMER"/>
<proteinExistence type="predicted"/>
<dbReference type="EMBL" id="AFCU01000987">
    <property type="protein sequence ID" value="EHC87393.1"/>
    <property type="molecule type" value="Genomic_DNA"/>
</dbReference>
<dbReference type="PATRIC" id="fig|913082.3.peg.2316"/>
<sequence length="39" mass="4218">MTKLKLLALGVFIATSASVAHADMYQGWFSTTSRTLKAT</sequence>
<evidence type="ECO:0000313" key="3">
    <source>
        <dbReference type="Proteomes" id="UP000005065"/>
    </source>
</evidence>
<keyword evidence="1" id="KW-0732">Signal</keyword>
<evidence type="ECO:0000313" key="2">
    <source>
        <dbReference type="EMBL" id="EHC87393.1"/>
    </source>
</evidence>
<reference evidence="2 3" key="1">
    <citation type="journal article" date="2011" name="BMC Genomics">
        <title>Genome sequencing reveals diversification of virulence factor content and possible host adaptation in distinct subpopulations of Salmonella enterica.</title>
        <authorList>
            <person name="den Bakker H.C."/>
            <person name="Moreno Switt A.I."/>
            <person name="Govoni G."/>
            <person name="Cummings C.A."/>
            <person name="Ranieri M.L."/>
            <person name="Degoricija L."/>
            <person name="Hoelzer K."/>
            <person name="Rodriguez-Rivera L.D."/>
            <person name="Brown S."/>
            <person name="Bolchacova E."/>
            <person name="Furtado M.R."/>
            <person name="Wiedmann M."/>
        </authorList>
    </citation>
    <scope>NUCLEOTIDE SEQUENCE [LARGE SCALE GENOMIC DNA]</scope>
    <source>
        <strain evidence="2 3">A4-543</strain>
    </source>
</reference>
<feature type="signal peptide" evidence="1">
    <location>
        <begin position="1"/>
        <end position="22"/>
    </location>
</feature>
<feature type="chain" id="PRO_5003483145" evidence="1">
    <location>
        <begin position="23"/>
        <end position="39"/>
    </location>
</feature>
<organism evidence="2 3">
    <name type="scientific">Salmonella enterica subsp. enterica serovar Senftenberg str. A4-543</name>
    <dbReference type="NCBI Taxonomy" id="913082"/>
    <lineage>
        <taxon>Bacteria</taxon>
        <taxon>Pseudomonadati</taxon>
        <taxon>Pseudomonadota</taxon>
        <taxon>Gammaproteobacteria</taxon>
        <taxon>Enterobacterales</taxon>
        <taxon>Enterobacteriaceae</taxon>
        <taxon>Salmonella</taxon>
    </lineage>
</organism>
<comment type="caution">
    <text evidence="2">The sequence shown here is derived from an EMBL/GenBank/DDBJ whole genome shotgun (WGS) entry which is preliminary data.</text>
</comment>
<name>G5R146_SALSE</name>
<protein>
    <submittedName>
        <fullName evidence="2">Uncharacterized protein</fullName>
    </submittedName>
</protein>
<dbReference type="Proteomes" id="UP000005065">
    <property type="component" value="Unassembled WGS sequence"/>
</dbReference>
<gene>
    <name evidence="2" type="ORF">LTSESEN_3011</name>
</gene>
<accession>G5R146</accession>